<dbReference type="InterPro" id="IPR010237">
    <property type="entry name" value="Pyr-5-nucltdase"/>
</dbReference>
<dbReference type="PANTHER" id="PTHR12725">
    <property type="entry name" value="HALOACID DEHALOGENASE-LIKE HYDROLASE"/>
    <property type="match status" value="1"/>
</dbReference>
<dbReference type="EMBL" id="KD061340">
    <property type="protein sequence ID" value="EMS64060.1"/>
    <property type="molecule type" value="Genomic_DNA"/>
</dbReference>
<dbReference type="STRING" id="4572.M8AGR5"/>
<organism evidence="1">
    <name type="scientific">Triticum urartu</name>
    <name type="common">Red wild einkorn</name>
    <name type="synonym">Crithodium urartu</name>
    <dbReference type="NCBI Taxonomy" id="4572"/>
    <lineage>
        <taxon>Eukaryota</taxon>
        <taxon>Viridiplantae</taxon>
        <taxon>Streptophyta</taxon>
        <taxon>Embryophyta</taxon>
        <taxon>Tracheophyta</taxon>
        <taxon>Spermatophyta</taxon>
        <taxon>Magnoliopsida</taxon>
        <taxon>Liliopsida</taxon>
        <taxon>Poales</taxon>
        <taxon>Poaceae</taxon>
        <taxon>BOP clade</taxon>
        <taxon>Pooideae</taxon>
        <taxon>Triticodae</taxon>
        <taxon>Triticeae</taxon>
        <taxon>Triticinae</taxon>
        <taxon>Triticum</taxon>
    </lineage>
</organism>
<dbReference type="eggNOG" id="KOG3109">
    <property type="taxonomic scope" value="Eukaryota"/>
</dbReference>
<dbReference type="SFLD" id="SFLDG01129">
    <property type="entry name" value="C1.5:_HAD__Beta-PGM__Phosphata"/>
    <property type="match status" value="1"/>
</dbReference>
<sequence length="490" mass="54369">MGKELEVQIQLPARYIGSYVQVKVKIDVGKKLERFVSITKGGNKDWKTETDGETDNHWILASENGVCDDGRRRSLPENEIWFSSPTPVLAMCPVSSGGTISLPKKLYMILFAGLANRLNKNGSTQSWWDEQTAGIRCCVTLLLLEEQEEGRVGRQNLRETGRRGAEQRGGLWTVAKRLPPKLALVDGIVSVLLANLPAESSKIGRPVEMGHEGAKYGDDGRPTCDCLLFDLDDTLYPVGSGIGLDVMKNIQEYMVEKLGIDKSISHELCILLYKQYGTTMAGLRAVGYQFDYDDFHGFVHGRLAYEKLKPDPVLRNILLSLPIRKLVFTNGDRLHASRAMKRLGIEDCFEGVLCFETLNPPPPTPAPASKVEIFDIMKHLAHPEPGVELPRSPILCKPNIDAMLHALKLADINPQTTIFFDDSVRNIQAGKQIGMHTVLVGTSEKIKGADHALESLHNMKEAFPELWEEAVKDEDVRKSSKVGIETSVIA</sequence>
<protein>
    <submittedName>
        <fullName evidence="1">Uncharacterized protein C24B11.05</fullName>
    </submittedName>
</protein>
<dbReference type="InterPro" id="IPR006439">
    <property type="entry name" value="HAD-SF_hydro_IA"/>
</dbReference>
<dbReference type="Pfam" id="PF00702">
    <property type="entry name" value="Hydrolase"/>
    <property type="match status" value="1"/>
</dbReference>
<accession>M8AGR5</accession>
<dbReference type="InterPro" id="IPR036412">
    <property type="entry name" value="HAD-like_sf"/>
</dbReference>
<dbReference type="SFLD" id="SFLDS00003">
    <property type="entry name" value="Haloacid_Dehalogenase"/>
    <property type="match status" value="1"/>
</dbReference>
<dbReference type="NCBIfam" id="TIGR01993">
    <property type="entry name" value="Pyr-5-nucltdase"/>
    <property type="match status" value="1"/>
</dbReference>
<proteinExistence type="predicted"/>
<gene>
    <name evidence="1" type="ORF">TRIUR3_02366</name>
</gene>
<dbReference type="InterPro" id="IPR023214">
    <property type="entry name" value="HAD_sf"/>
</dbReference>
<dbReference type="SFLD" id="SFLDG01132">
    <property type="entry name" value="C1.5.3:_5'-Nucleotidase_Like"/>
    <property type="match status" value="1"/>
</dbReference>
<evidence type="ECO:0000313" key="1">
    <source>
        <dbReference type="EMBL" id="EMS64060.1"/>
    </source>
</evidence>
<dbReference type="Gene3D" id="3.40.50.1000">
    <property type="entry name" value="HAD superfamily/HAD-like"/>
    <property type="match status" value="1"/>
</dbReference>
<dbReference type="SUPFAM" id="SSF56784">
    <property type="entry name" value="HAD-like"/>
    <property type="match status" value="1"/>
</dbReference>
<dbReference type="AlphaFoldDB" id="M8AGR5"/>
<name>M8AGR5_TRIUA</name>
<reference evidence="1" key="1">
    <citation type="journal article" date="2013" name="Nature">
        <title>Draft genome of the wheat A-genome progenitor Triticum urartu.</title>
        <authorList>
            <person name="Ling H.Q."/>
            <person name="Zhao S."/>
            <person name="Liu D."/>
            <person name="Wang J."/>
            <person name="Sun H."/>
            <person name="Zhang C."/>
            <person name="Fan H."/>
            <person name="Li D."/>
            <person name="Dong L."/>
            <person name="Tao Y."/>
            <person name="Gao C."/>
            <person name="Wu H."/>
            <person name="Li Y."/>
            <person name="Cui Y."/>
            <person name="Guo X."/>
            <person name="Zheng S."/>
            <person name="Wang B."/>
            <person name="Yu K."/>
            <person name="Liang Q."/>
            <person name="Yang W."/>
            <person name="Lou X."/>
            <person name="Chen J."/>
            <person name="Feng M."/>
            <person name="Jian J."/>
            <person name="Zhang X."/>
            <person name="Luo G."/>
            <person name="Jiang Y."/>
            <person name="Liu J."/>
            <person name="Wang Z."/>
            <person name="Sha Y."/>
            <person name="Zhang B."/>
            <person name="Wu H."/>
            <person name="Tang D."/>
            <person name="Shen Q."/>
            <person name="Xue P."/>
            <person name="Zou S."/>
            <person name="Wang X."/>
            <person name="Liu X."/>
            <person name="Wang F."/>
            <person name="Yang Y."/>
            <person name="An X."/>
            <person name="Dong Z."/>
            <person name="Zhang K."/>
            <person name="Zhang X."/>
            <person name="Luo M.C."/>
            <person name="Dvorak J."/>
            <person name="Tong Y."/>
            <person name="Wang J."/>
            <person name="Yang H."/>
            <person name="Li Z."/>
            <person name="Wang D."/>
            <person name="Zhang A."/>
            <person name="Wang J."/>
        </authorList>
    </citation>
    <scope>NUCLEOTIDE SEQUENCE</scope>
</reference>
<dbReference type="NCBIfam" id="TIGR01509">
    <property type="entry name" value="HAD-SF-IA-v3"/>
    <property type="match status" value="1"/>
</dbReference>
<dbReference type="PANTHER" id="PTHR12725:SF71">
    <property type="entry name" value="OS01G0973000 PROTEIN"/>
    <property type="match status" value="1"/>
</dbReference>